<dbReference type="Proteomes" id="UP001189429">
    <property type="component" value="Unassembled WGS sequence"/>
</dbReference>
<dbReference type="EMBL" id="CAUYUJ010005848">
    <property type="protein sequence ID" value="CAK0815154.1"/>
    <property type="molecule type" value="Genomic_DNA"/>
</dbReference>
<gene>
    <name evidence="2" type="ORF">PCOR1329_LOCUS18563</name>
    <name evidence="3" type="ORF">PCOR1329_LOCUS41887</name>
</gene>
<sequence length="159" mass="17249">FFSASRSRPRLHCQGRGQETLPVGLALPDGNGQLRRSVAARHRPRRTLELWSARSPLLEFTRRVRFGQVHAATALAALSPQTCPNVPESREEHLSEEHDEGESTSADAALDQPDERVGDPQTRAGSGGLPPCLDGLQGLLLGREEGRPCKKAGDLSEGR</sequence>
<reference evidence="3" key="1">
    <citation type="submission" date="2023-10" db="EMBL/GenBank/DDBJ databases">
        <authorList>
            <person name="Chen Y."/>
            <person name="Shah S."/>
            <person name="Dougan E. K."/>
            <person name="Thang M."/>
            <person name="Chan C."/>
        </authorList>
    </citation>
    <scope>NUCLEOTIDE SEQUENCE [LARGE SCALE GENOMIC DNA]</scope>
</reference>
<accession>A0ABN9TT16</accession>
<evidence type="ECO:0000313" key="4">
    <source>
        <dbReference type="Proteomes" id="UP001189429"/>
    </source>
</evidence>
<feature type="compositionally biased region" description="Low complexity" evidence="1">
    <location>
        <begin position="129"/>
        <end position="141"/>
    </location>
</feature>
<evidence type="ECO:0000256" key="1">
    <source>
        <dbReference type="SAM" id="MobiDB-lite"/>
    </source>
</evidence>
<evidence type="ECO:0000313" key="3">
    <source>
        <dbReference type="EMBL" id="CAK0849120.1"/>
    </source>
</evidence>
<name>A0ABN9TT16_9DINO</name>
<feature type="non-terminal residue" evidence="3">
    <location>
        <position position="1"/>
    </location>
</feature>
<dbReference type="EMBL" id="CAUYUJ010015036">
    <property type="protein sequence ID" value="CAK0849120.1"/>
    <property type="molecule type" value="Genomic_DNA"/>
</dbReference>
<comment type="caution">
    <text evidence="3">The sequence shown here is derived from an EMBL/GenBank/DDBJ whole genome shotgun (WGS) entry which is preliminary data.</text>
</comment>
<proteinExistence type="predicted"/>
<protein>
    <submittedName>
        <fullName evidence="3">Uncharacterized protein</fullName>
    </submittedName>
</protein>
<evidence type="ECO:0000313" key="2">
    <source>
        <dbReference type="EMBL" id="CAK0815154.1"/>
    </source>
</evidence>
<organism evidence="3 4">
    <name type="scientific">Prorocentrum cordatum</name>
    <dbReference type="NCBI Taxonomy" id="2364126"/>
    <lineage>
        <taxon>Eukaryota</taxon>
        <taxon>Sar</taxon>
        <taxon>Alveolata</taxon>
        <taxon>Dinophyceae</taxon>
        <taxon>Prorocentrales</taxon>
        <taxon>Prorocentraceae</taxon>
        <taxon>Prorocentrum</taxon>
    </lineage>
</organism>
<feature type="region of interest" description="Disordered" evidence="1">
    <location>
        <begin position="80"/>
        <end position="159"/>
    </location>
</feature>
<keyword evidence="4" id="KW-1185">Reference proteome</keyword>
<feature type="compositionally biased region" description="Basic and acidic residues" evidence="1">
    <location>
        <begin position="142"/>
        <end position="159"/>
    </location>
</feature>